<name>A0ABR8CZY4_9NOST</name>
<accession>A0ABR8CZY4</accession>
<dbReference type="SUPFAM" id="SSF140376">
    <property type="entry name" value="ChaB-like"/>
    <property type="match status" value="1"/>
</dbReference>
<organism evidence="1 2">
    <name type="scientific">Anabaena azotica FACHB-119</name>
    <dbReference type="NCBI Taxonomy" id="947527"/>
    <lineage>
        <taxon>Bacteria</taxon>
        <taxon>Bacillati</taxon>
        <taxon>Cyanobacteriota</taxon>
        <taxon>Cyanophyceae</taxon>
        <taxon>Nostocales</taxon>
        <taxon>Nostocaceae</taxon>
        <taxon>Anabaena</taxon>
        <taxon>Anabaena azotica</taxon>
    </lineage>
</organism>
<sequence>MLYKSNEDLPLEVRTQLSQPHQDLYRAAFNSAIHWYGNVSKAHHVALSAVRMQSAMAGTVVLPV</sequence>
<comment type="caution">
    <text evidence="1">The sequence shown here is derived from an EMBL/GenBank/DDBJ whole genome shotgun (WGS) entry which is preliminary data.</text>
</comment>
<dbReference type="InterPro" id="IPR037205">
    <property type="entry name" value="ChaB_sf"/>
</dbReference>
<dbReference type="EMBL" id="JACJSG010000008">
    <property type="protein sequence ID" value="MBD2500417.1"/>
    <property type="molecule type" value="Genomic_DNA"/>
</dbReference>
<dbReference type="RefSeq" id="WP_190469167.1">
    <property type="nucleotide sequence ID" value="NZ_JACJSG010000008.1"/>
</dbReference>
<reference evidence="1 2" key="1">
    <citation type="journal article" date="2020" name="ISME J.">
        <title>Comparative genomics reveals insights into cyanobacterial evolution and habitat adaptation.</title>
        <authorList>
            <person name="Chen M.Y."/>
            <person name="Teng W.K."/>
            <person name="Zhao L."/>
            <person name="Hu C.X."/>
            <person name="Zhou Y.K."/>
            <person name="Han B.P."/>
            <person name="Song L.R."/>
            <person name="Shu W.S."/>
        </authorList>
    </citation>
    <scope>NUCLEOTIDE SEQUENCE [LARGE SCALE GENOMIC DNA]</scope>
    <source>
        <strain evidence="1 2">FACHB-119</strain>
    </source>
</reference>
<dbReference type="InterPro" id="IPR009317">
    <property type="entry name" value="ChaB"/>
</dbReference>
<keyword evidence="2" id="KW-1185">Reference proteome</keyword>
<evidence type="ECO:0000313" key="2">
    <source>
        <dbReference type="Proteomes" id="UP000661112"/>
    </source>
</evidence>
<gene>
    <name evidence="1" type="ORF">H6G83_07250</name>
</gene>
<proteinExistence type="predicted"/>
<dbReference type="Proteomes" id="UP000661112">
    <property type="component" value="Unassembled WGS sequence"/>
</dbReference>
<protein>
    <submittedName>
        <fullName evidence="1">ChaB family protein</fullName>
    </submittedName>
</protein>
<dbReference type="Gene3D" id="1.10.1740.70">
    <property type="entry name" value="ChaB"/>
    <property type="match status" value="1"/>
</dbReference>
<evidence type="ECO:0000313" key="1">
    <source>
        <dbReference type="EMBL" id="MBD2500417.1"/>
    </source>
</evidence>
<dbReference type="Pfam" id="PF06150">
    <property type="entry name" value="ChaB"/>
    <property type="match status" value="1"/>
</dbReference>